<keyword evidence="5 6" id="KW-0067">ATP-binding</keyword>
<evidence type="ECO:0000256" key="3">
    <source>
        <dbReference type="ARBA" id="ARBA00022741"/>
    </source>
</evidence>
<dbReference type="PANTHER" id="PTHR46566">
    <property type="entry name" value="1-PHOSPHOFRUCTOKINASE-RELATED"/>
    <property type="match status" value="1"/>
</dbReference>
<dbReference type="InterPro" id="IPR011611">
    <property type="entry name" value="PfkB_dom"/>
</dbReference>
<keyword evidence="2 6" id="KW-0808">Transferase</keyword>
<dbReference type="EC" id="2.7.1.144" evidence="6"/>
<dbReference type="PIRSF" id="PIRSF000535">
    <property type="entry name" value="1PFK/6PFK/LacC"/>
    <property type="match status" value="1"/>
</dbReference>
<keyword evidence="6" id="KW-0423">Lactose metabolism</keyword>
<evidence type="ECO:0000256" key="2">
    <source>
        <dbReference type="ARBA" id="ARBA00022679"/>
    </source>
</evidence>
<organism evidence="8 9">
    <name type="scientific">Virgibacillus tibetensis</name>
    <dbReference type="NCBI Taxonomy" id="3042313"/>
    <lineage>
        <taxon>Bacteria</taxon>
        <taxon>Bacillati</taxon>
        <taxon>Bacillota</taxon>
        <taxon>Bacilli</taxon>
        <taxon>Bacillales</taxon>
        <taxon>Bacillaceae</taxon>
        <taxon>Virgibacillus</taxon>
    </lineage>
</organism>
<keyword evidence="3 6" id="KW-0547">Nucleotide-binding</keyword>
<dbReference type="InterPro" id="IPR017583">
    <property type="entry name" value="Tagatose/fructose_Pkinase"/>
</dbReference>
<evidence type="ECO:0000256" key="4">
    <source>
        <dbReference type="ARBA" id="ARBA00022777"/>
    </source>
</evidence>
<sequence>MVERLILTITLNPSVDISYKLDSLSLDTVNRVNDVSKTAGGKGLNVSRVLRQLGQDVAATGFLGGSLGDFIRVEIAKLGIGDLFVGIDGDTRNCIAVIHEAQQTEILEAGPAVNKGEAILFLENLSAHIQQADVVTISGSLPKGIADYFYKKILEITAEDNTPVLLDTKGELLACTLEGTSKPYLIKPNQEELADLVGRKLETEAEVINAMHTQLFEDIPWVVVTLGADGAIVKHGDTFYRARAPKVNAINPVGSGDSVIAGFAAGVSRGLVDEELIKFGLSMGVLNAMEEKTGHIDPEKIDWCIGEMQIDVLDR</sequence>
<comment type="caution">
    <text evidence="8">The sequence shown here is derived from an EMBL/GenBank/DDBJ whole genome shotgun (WGS) entry which is preliminary data.</text>
</comment>
<keyword evidence="4 8" id="KW-0418">Kinase</keyword>
<evidence type="ECO:0000256" key="5">
    <source>
        <dbReference type="ARBA" id="ARBA00022840"/>
    </source>
</evidence>
<keyword evidence="9" id="KW-1185">Reference proteome</keyword>
<dbReference type="PROSITE" id="PS00583">
    <property type="entry name" value="PFKB_KINASES_1"/>
    <property type="match status" value="1"/>
</dbReference>
<dbReference type="InterPro" id="IPR002173">
    <property type="entry name" value="Carboh/pur_kinase_PfkB_CS"/>
</dbReference>
<reference evidence="8 9" key="1">
    <citation type="journal article" date="2024" name="Int. J. Syst. Evol. Microbiol.">
        <title>Virgibacillus tibetensis sp. nov., isolated from salt lake on the Tibetan Plateau of China.</title>
        <authorList>
            <person name="Phurbu D."/>
            <person name="Liu Z.-X."/>
            <person name="Wang R."/>
            <person name="Zheng Y.-Y."/>
            <person name="Liu H.-C."/>
            <person name="Zhou Y.-G."/>
            <person name="Yu Y.-J."/>
            <person name="Li A.-H."/>
        </authorList>
    </citation>
    <scope>NUCLEOTIDE SEQUENCE [LARGE SCALE GENOMIC DNA]</scope>
    <source>
        <strain evidence="8 9">C22-A2</strain>
    </source>
</reference>
<dbReference type="CDD" id="cd01164">
    <property type="entry name" value="FruK_PfkB_like"/>
    <property type="match status" value="1"/>
</dbReference>
<evidence type="ECO:0000256" key="6">
    <source>
        <dbReference type="PIRNR" id="PIRNR000535"/>
    </source>
</evidence>
<comment type="catalytic activity">
    <reaction evidence="6">
        <text>D-tagatofuranose 6-phosphate + ATP = D-tagatofuranose 1,6-bisphosphate + ADP + H(+)</text>
        <dbReference type="Rhea" id="RHEA:12420"/>
        <dbReference type="ChEBI" id="CHEBI:15378"/>
        <dbReference type="ChEBI" id="CHEBI:30616"/>
        <dbReference type="ChEBI" id="CHEBI:58694"/>
        <dbReference type="ChEBI" id="CHEBI:58695"/>
        <dbReference type="ChEBI" id="CHEBI:456216"/>
        <dbReference type="EC" id="2.7.1.144"/>
    </reaction>
</comment>
<dbReference type="Gene3D" id="3.40.1190.20">
    <property type="match status" value="1"/>
</dbReference>
<gene>
    <name evidence="8" type="ORF">QGM71_07965</name>
</gene>
<evidence type="ECO:0000256" key="1">
    <source>
        <dbReference type="ARBA" id="ARBA00005380"/>
    </source>
</evidence>
<dbReference type="NCBIfam" id="TIGR03168">
    <property type="entry name" value="1-PFK"/>
    <property type="match status" value="1"/>
</dbReference>
<dbReference type="EMBL" id="JARZFX010000002">
    <property type="protein sequence ID" value="MEC5423431.1"/>
    <property type="molecule type" value="Genomic_DNA"/>
</dbReference>
<evidence type="ECO:0000313" key="9">
    <source>
        <dbReference type="Proteomes" id="UP001335737"/>
    </source>
</evidence>
<comment type="similarity">
    <text evidence="6">Belongs to the carbohydrate kinase PfkB family. LacC subfamily.</text>
</comment>
<comment type="pathway">
    <text evidence="6">Carbohydrate metabolism; D-tagatose 6-phosphate degradation; D-glyceraldehyde 3-phosphate and glycerone phosphate from D-tagatose 6-phosphate: step 1/2.</text>
</comment>
<dbReference type="Pfam" id="PF00294">
    <property type="entry name" value="PfkB"/>
    <property type="match status" value="1"/>
</dbReference>
<dbReference type="InterPro" id="IPR029056">
    <property type="entry name" value="Ribokinase-like"/>
</dbReference>
<evidence type="ECO:0000259" key="7">
    <source>
        <dbReference type="Pfam" id="PF00294"/>
    </source>
</evidence>
<name>A0ABU6KEB4_9BACI</name>
<dbReference type="PROSITE" id="PS00584">
    <property type="entry name" value="PFKB_KINASES_2"/>
    <property type="match status" value="1"/>
</dbReference>
<protein>
    <recommendedName>
        <fullName evidence="6">Tagatose-6-phosphate kinase</fullName>
        <ecNumber evidence="6">2.7.1.144</ecNumber>
    </recommendedName>
</protein>
<accession>A0ABU6KEB4</accession>
<dbReference type="SUPFAM" id="SSF53613">
    <property type="entry name" value="Ribokinase-like"/>
    <property type="match status" value="1"/>
</dbReference>
<feature type="domain" description="Carbohydrate kinase PfkB" evidence="7">
    <location>
        <begin position="11"/>
        <end position="295"/>
    </location>
</feature>
<dbReference type="PANTHER" id="PTHR46566:SF5">
    <property type="entry name" value="1-PHOSPHOFRUCTOKINASE"/>
    <property type="match status" value="1"/>
</dbReference>
<comment type="similarity">
    <text evidence="1">Belongs to the carbohydrate kinase pfkB family.</text>
</comment>
<proteinExistence type="inferred from homology"/>
<dbReference type="GO" id="GO:0016301">
    <property type="term" value="F:kinase activity"/>
    <property type="evidence" value="ECO:0007669"/>
    <property type="project" value="UniProtKB-KW"/>
</dbReference>
<dbReference type="Proteomes" id="UP001335737">
    <property type="component" value="Unassembled WGS sequence"/>
</dbReference>
<evidence type="ECO:0000313" key="8">
    <source>
        <dbReference type="EMBL" id="MEC5423431.1"/>
    </source>
</evidence>